<gene>
    <name evidence="10" type="ORF">BCR26_02815</name>
</gene>
<dbReference type="InterPro" id="IPR050303">
    <property type="entry name" value="GatZ_KbaZ_carbometab"/>
</dbReference>
<feature type="transmembrane region" description="Helical" evidence="9">
    <location>
        <begin position="227"/>
        <end position="247"/>
    </location>
</feature>
<keyword evidence="7 9" id="KW-1133">Transmembrane helix</keyword>
<dbReference type="Proteomes" id="UP000095256">
    <property type="component" value="Unassembled WGS sequence"/>
</dbReference>
<keyword evidence="2" id="KW-0813">Transport</keyword>
<evidence type="ECO:0000256" key="9">
    <source>
        <dbReference type="SAM" id="Phobius"/>
    </source>
</evidence>
<evidence type="ECO:0000256" key="1">
    <source>
        <dbReference type="ARBA" id="ARBA00004651"/>
    </source>
</evidence>
<dbReference type="Pfam" id="PF03613">
    <property type="entry name" value="EIID-AGA"/>
    <property type="match status" value="1"/>
</dbReference>
<evidence type="ECO:0000256" key="2">
    <source>
        <dbReference type="ARBA" id="ARBA00022448"/>
    </source>
</evidence>
<sequence>MEEKKTYQLLDKPTLKKAYNRWMMHNLTAMSFEFLEALGFAYSMQPIADKLYKEQPDERKALLQRHAIFYNTEPQLGALINGIVCGLEEQRALGQQELDDEFINSLKVGLMGPVAGIGDSMIPGMLIPILLSIGMGLSANGSVLGPIFYILTYNLIILAGSKFLFFKGYELGAESVDLFVGKKAQKITQAFAVLGVIVIGGVAASYVNLSLPVVLDFGEAVIDVQKILDGIFPKLLPLMLVIVSWIFMSKKGVSPLKMIASYFVLAFGGVGISYLIQLFF</sequence>
<dbReference type="GO" id="GO:0009401">
    <property type="term" value="P:phosphoenolpyruvate-dependent sugar phosphotransferase system"/>
    <property type="evidence" value="ECO:0007669"/>
    <property type="project" value="UniProtKB-KW"/>
</dbReference>
<keyword evidence="11" id="KW-1185">Reference proteome</keyword>
<evidence type="ECO:0000313" key="10">
    <source>
        <dbReference type="EMBL" id="OEH82380.1"/>
    </source>
</evidence>
<dbReference type="PANTHER" id="PTHR32502:SF5">
    <property type="entry name" value="N-ACETYLGALACTOSAMINE PERMEASE IID COMPONENT-RELATED"/>
    <property type="match status" value="1"/>
</dbReference>
<dbReference type="PROSITE" id="PS51108">
    <property type="entry name" value="PTS_EIID"/>
    <property type="match status" value="1"/>
</dbReference>
<evidence type="ECO:0000256" key="3">
    <source>
        <dbReference type="ARBA" id="ARBA00022475"/>
    </source>
</evidence>
<name>A0A1E5KWX8_9ENTE</name>
<protein>
    <submittedName>
        <fullName evidence="10">PTS fructose transporter subunit IID</fullName>
    </submittedName>
</protein>
<evidence type="ECO:0000256" key="6">
    <source>
        <dbReference type="ARBA" id="ARBA00022692"/>
    </source>
</evidence>
<dbReference type="PANTHER" id="PTHR32502">
    <property type="entry name" value="N-ACETYLGALACTOSAMINE PERMEASE II COMPONENT-RELATED"/>
    <property type="match status" value="1"/>
</dbReference>
<feature type="transmembrane region" description="Helical" evidence="9">
    <location>
        <begin position="121"/>
        <end position="141"/>
    </location>
</feature>
<feature type="transmembrane region" description="Helical" evidence="9">
    <location>
        <begin position="147"/>
        <end position="166"/>
    </location>
</feature>
<feature type="transmembrane region" description="Helical" evidence="9">
    <location>
        <begin position="187"/>
        <end position="207"/>
    </location>
</feature>
<keyword evidence="6 9" id="KW-0812">Transmembrane</keyword>
<comment type="caution">
    <text evidence="10">The sequence shown here is derived from an EMBL/GenBank/DDBJ whole genome shotgun (WGS) entry which is preliminary data.</text>
</comment>
<evidence type="ECO:0000256" key="7">
    <source>
        <dbReference type="ARBA" id="ARBA00022989"/>
    </source>
</evidence>
<keyword evidence="3" id="KW-1003">Cell membrane</keyword>
<dbReference type="STRING" id="762845.BCR26_02815"/>
<evidence type="ECO:0000256" key="5">
    <source>
        <dbReference type="ARBA" id="ARBA00022683"/>
    </source>
</evidence>
<dbReference type="GO" id="GO:0005886">
    <property type="term" value="C:plasma membrane"/>
    <property type="evidence" value="ECO:0007669"/>
    <property type="project" value="UniProtKB-SubCell"/>
</dbReference>
<keyword evidence="4" id="KW-0762">Sugar transport</keyword>
<dbReference type="AlphaFoldDB" id="A0A1E5KWX8"/>
<accession>A0A1E5KWX8</accession>
<keyword evidence="5" id="KW-0598">Phosphotransferase system</keyword>
<proteinExistence type="predicted"/>
<evidence type="ECO:0000256" key="8">
    <source>
        <dbReference type="ARBA" id="ARBA00023136"/>
    </source>
</evidence>
<organism evidence="10 11">
    <name type="scientific">Enterococcus rivorum</name>
    <dbReference type="NCBI Taxonomy" id="762845"/>
    <lineage>
        <taxon>Bacteria</taxon>
        <taxon>Bacillati</taxon>
        <taxon>Bacillota</taxon>
        <taxon>Bacilli</taxon>
        <taxon>Lactobacillales</taxon>
        <taxon>Enterococcaceae</taxon>
        <taxon>Enterococcus</taxon>
    </lineage>
</organism>
<dbReference type="EMBL" id="MIEK01000023">
    <property type="protein sequence ID" value="OEH82380.1"/>
    <property type="molecule type" value="Genomic_DNA"/>
</dbReference>
<reference evidence="10 11" key="1">
    <citation type="submission" date="2016-09" db="EMBL/GenBank/DDBJ databases">
        <authorList>
            <person name="Capua I."/>
            <person name="De Benedictis P."/>
            <person name="Joannis T."/>
            <person name="Lombin L.H."/>
            <person name="Cattoli G."/>
        </authorList>
    </citation>
    <scope>NUCLEOTIDE SEQUENCE [LARGE SCALE GENOMIC DNA]</scope>
    <source>
        <strain evidence="10 11">LMG 25899</strain>
    </source>
</reference>
<feature type="transmembrane region" description="Helical" evidence="9">
    <location>
        <begin position="259"/>
        <end position="279"/>
    </location>
</feature>
<dbReference type="RefSeq" id="WP_069698655.1">
    <property type="nucleotide sequence ID" value="NZ_JAGGMA010000001.1"/>
</dbReference>
<comment type="subcellular location">
    <subcellularLocation>
        <location evidence="1">Cell membrane</location>
        <topology evidence="1">Multi-pass membrane protein</topology>
    </subcellularLocation>
</comment>
<dbReference type="OrthoDB" id="9795582at2"/>
<keyword evidence="8 9" id="KW-0472">Membrane</keyword>
<evidence type="ECO:0000256" key="4">
    <source>
        <dbReference type="ARBA" id="ARBA00022597"/>
    </source>
</evidence>
<evidence type="ECO:0000313" key="11">
    <source>
        <dbReference type="Proteomes" id="UP000095256"/>
    </source>
</evidence>
<dbReference type="InterPro" id="IPR004704">
    <property type="entry name" value="PTS_IID_man"/>
</dbReference>